<dbReference type="PANTHER" id="PTHR43418">
    <property type="entry name" value="MULTIFUNCTIONAL TRYPTOPHAN BIOSYNTHESIS PROTEIN-RELATED"/>
    <property type="match status" value="1"/>
</dbReference>
<evidence type="ECO:0000256" key="2">
    <source>
        <dbReference type="ARBA" id="ARBA00007800"/>
    </source>
</evidence>
<proteinExistence type="inferred from homology"/>
<dbReference type="InterPro" id="IPR029062">
    <property type="entry name" value="Class_I_gatase-like"/>
</dbReference>
<dbReference type="InterPro" id="IPR035686">
    <property type="entry name" value="CPSase_GATase1"/>
</dbReference>
<keyword evidence="6" id="KW-0067">ATP-binding</keyword>
<name>R4TGJ8_9CAUD</name>
<dbReference type="NCBIfam" id="TIGR01368">
    <property type="entry name" value="CPSaseIIsmall"/>
    <property type="match status" value="1"/>
</dbReference>
<comment type="catalytic activity">
    <reaction evidence="9">
        <text>hydrogencarbonate + L-glutamine + 2 ATP + H2O = carbamoyl phosphate + L-glutamate + 2 ADP + phosphate + 2 H(+)</text>
        <dbReference type="Rhea" id="RHEA:18633"/>
        <dbReference type="ChEBI" id="CHEBI:15377"/>
        <dbReference type="ChEBI" id="CHEBI:15378"/>
        <dbReference type="ChEBI" id="CHEBI:17544"/>
        <dbReference type="ChEBI" id="CHEBI:29985"/>
        <dbReference type="ChEBI" id="CHEBI:30616"/>
        <dbReference type="ChEBI" id="CHEBI:43474"/>
        <dbReference type="ChEBI" id="CHEBI:58228"/>
        <dbReference type="ChEBI" id="CHEBI:58359"/>
        <dbReference type="ChEBI" id="CHEBI:456216"/>
        <dbReference type="EC" id="6.3.5.5"/>
    </reaction>
</comment>
<sequence>MYVYLENGDWYQGNTVSEGEATAELVFTTNYTGYEENLTDPSFRGQALVFAYPLIGNYGVNRERFESDEVQPYAAIAREFDKSVYSLFQEEGIPAVDGIDTRNLVTTIRDEGSMNCGIADSKERAKELAFEDVDMTYPPRENIEHRGTGTLNIVLLDCGVKESMLDKLAEAGARVIRVPWDFPKEKIAEYQPDLLFVSNGPGDPQAYESAIETIQYWEGRIPVSGICLGQQLISLALGGSTTKMKFGHRGSNQPVYSEELGRVRMTTQNHSYEVSELPDELQITEYNVNDESIEGVKREEDGWNMQEKENGYFSLQRVTPIVARQYHPEANPGPNDSEDFFEEVISIAQNFQ</sequence>
<dbReference type="RefSeq" id="YP_008059249.1">
    <property type="nucleotide sequence ID" value="NC_021328.1"/>
</dbReference>
<evidence type="ECO:0000256" key="5">
    <source>
        <dbReference type="ARBA" id="ARBA00022741"/>
    </source>
</evidence>
<protein>
    <recommendedName>
        <fullName evidence="3">carbamoyl-phosphate synthase (glutamine-hydrolyzing)</fullName>
        <ecNumber evidence="3">6.3.5.5</ecNumber>
    </recommendedName>
    <alternativeName>
        <fullName evidence="8">Arginine-specific carbamoyl phosphate synthetase, glutamine chain</fullName>
    </alternativeName>
</protein>
<dbReference type="NCBIfam" id="NF009475">
    <property type="entry name" value="PRK12838.1"/>
    <property type="match status" value="1"/>
</dbReference>
<dbReference type="HAMAP" id="MF_01209">
    <property type="entry name" value="CPSase_S_chain"/>
    <property type="match status" value="1"/>
</dbReference>
<dbReference type="KEGG" id="vg:16193995"/>
<evidence type="ECO:0000256" key="4">
    <source>
        <dbReference type="ARBA" id="ARBA00022598"/>
    </source>
</evidence>
<dbReference type="PANTHER" id="PTHR43418:SF7">
    <property type="entry name" value="CARBAMOYL-PHOSPHATE SYNTHASE SMALL CHAIN"/>
    <property type="match status" value="1"/>
</dbReference>
<dbReference type="Gene3D" id="3.40.50.880">
    <property type="match status" value="1"/>
</dbReference>
<evidence type="ECO:0000259" key="10">
    <source>
        <dbReference type="SMART" id="SM01097"/>
    </source>
</evidence>
<comment type="pathway">
    <text evidence="1">Amino-acid biosynthesis; L-arginine biosynthesis; carbamoyl phosphate from bicarbonate: step 1/1.</text>
</comment>
<comment type="similarity">
    <text evidence="2">Belongs to the CarA family.</text>
</comment>
<dbReference type="EC" id="6.3.5.5" evidence="3"/>
<feature type="domain" description="Carbamoyl-phosphate synthase small subunit N-terminal" evidence="10">
    <location>
        <begin position="1"/>
        <end position="119"/>
    </location>
</feature>
<organism evidence="11 12">
    <name type="scientific">Halogranum tailed virus 1</name>
    <dbReference type="NCBI Taxonomy" id="1273749"/>
    <lineage>
        <taxon>Viruses</taxon>
        <taxon>Duplodnaviria</taxon>
        <taxon>Heunggongvirae</taxon>
        <taxon>Uroviricota</taxon>
        <taxon>Caudoviricetes</taxon>
        <taxon>Thumleimavirales</taxon>
        <taxon>Halomagnusviridae</taxon>
        <taxon>Hagravirus</taxon>
        <taxon>Hagravirus capitaneum</taxon>
        <taxon>Hagravirus HGTV1</taxon>
    </lineage>
</organism>
<keyword evidence="12" id="KW-1185">Reference proteome</keyword>
<reference evidence="11 12" key="1">
    <citation type="submission" date="2012-12" db="EMBL/GenBank/DDBJ databases">
        <authorList>
            <person name="Sencilo A."/>
            <person name="Jacobs-Sera D."/>
            <person name="Russell D.A."/>
            <person name="Ko C."/>
            <person name="Atanasova N."/>
            <person name="Osterlund E."/>
            <person name="Oksanen H.M."/>
            <person name="Bamford D.H."/>
            <person name="Hatfull G.F."/>
            <person name="Roine E."/>
            <person name="Hendrix R.W."/>
        </authorList>
    </citation>
    <scope>NUCLEOTIDE SEQUENCE [LARGE SCALE GENOMIC DNA]</scope>
</reference>
<gene>
    <name evidence="11" type="primary">41</name>
    <name evidence="11" type="ORF">HGTV1_41</name>
</gene>
<keyword evidence="4" id="KW-0436">Ligase</keyword>
<dbReference type="SUPFAM" id="SSF52021">
    <property type="entry name" value="Carbamoyl phosphate synthetase, small subunit N-terminal domain"/>
    <property type="match status" value="1"/>
</dbReference>
<evidence type="ECO:0000256" key="1">
    <source>
        <dbReference type="ARBA" id="ARBA00005077"/>
    </source>
</evidence>
<dbReference type="GO" id="GO:0006541">
    <property type="term" value="P:glutamine metabolic process"/>
    <property type="evidence" value="ECO:0007669"/>
    <property type="project" value="InterPro"/>
</dbReference>
<evidence type="ECO:0000256" key="6">
    <source>
        <dbReference type="ARBA" id="ARBA00022840"/>
    </source>
</evidence>
<evidence type="ECO:0000256" key="7">
    <source>
        <dbReference type="ARBA" id="ARBA00022962"/>
    </source>
</evidence>
<dbReference type="InterPro" id="IPR036480">
    <property type="entry name" value="CarbP_synth_ssu_N_sf"/>
</dbReference>
<dbReference type="EMBL" id="KC292026">
    <property type="protein sequence ID" value="AGM11371.1"/>
    <property type="molecule type" value="Genomic_DNA"/>
</dbReference>
<dbReference type="GeneID" id="16193995"/>
<dbReference type="Pfam" id="PF00988">
    <property type="entry name" value="CPSase_sm_chain"/>
    <property type="match status" value="1"/>
</dbReference>
<evidence type="ECO:0000313" key="12">
    <source>
        <dbReference type="Proteomes" id="UP000202786"/>
    </source>
</evidence>
<evidence type="ECO:0000313" key="11">
    <source>
        <dbReference type="EMBL" id="AGM11371.1"/>
    </source>
</evidence>
<accession>R4TGJ8</accession>
<dbReference type="InterPro" id="IPR017926">
    <property type="entry name" value="GATASE"/>
</dbReference>
<dbReference type="PROSITE" id="PS51273">
    <property type="entry name" value="GATASE_TYPE_1"/>
    <property type="match status" value="1"/>
</dbReference>
<dbReference type="GO" id="GO:0005524">
    <property type="term" value="F:ATP binding"/>
    <property type="evidence" value="ECO:0007669"/>
    <property type="project" value="UniProtKB-KW"/>
</dbReference>
<dbReference type="Gene3D" id="3.50.30.20">
    <property type="entry name" value="Carbamoyl-phosphate synthase small subunit, N-terminal domain"/>
    <property type="match status" value="1"/>
</dbReference>
<dbReference type="Pfam" id="PF00117">
    <property type="entry name" value="GATase"/>
    <property type="match status" value="1"/>
</dbReference>
<evidence type="ECO:0000256" key="8">
    <source>
        <dbReference type="ARBA" id="ARBA00044340"/>
    </source>
</evidence>
<evidence type="ECO:0000256" key="3">
    <source>
        <dbReference type="ARBA" id="ARBA00012738"/>
    </source>
</evidence>
<keyword evidence="5" id="KW-0547">Nucleotide-binding</keyword>
<dbReference type="PRINTS" id="PR00096">
    <property type="entry name" value="GATASE"/>
</dbReference>
<dbReference type="InterPro" id="IPR002474">
    <property type="entry name" value="CarbamoylP_synth_ssu_N"/>
</dbReference>
<dbReference type="InterPro" id="IPR050472">
    <property type="entry name" value="Anth_synth/Amidotransfase"/>
</dbReference>
<keyword evidence="7" id="KW-0315">Glutamine amidotransferase</keyword>
<dbReference type="Proteomes" id="UP000202786">
    <property type="component" value="Segment"/>
</dbReference>
<dbReference type="GO" id="GO:0006207">
    <property type="term" value="P:'de novo' pyrimidine nucleobase biosynthetic process"/>
    <property type="evidence" value="ECO:0007669"/>
    <property type="project" value="InterPro"/>
</dbReference>
<evidence type="ECO:0000256" key="9">
    <source>
        <dbReference type="ARBA" id="ARBA00048816"/>
    </source>
</evidence>
<dbReference type="GO" id="GO:0004088">
    <property type="term" value="F:carbamoyl-phosphate synthase (glutamine-hydrolyzing) activity"/>
    <property type="evidence" value="ECO:0007669"/>
    <property type="project" value="UniProtKB-EC"/>
</dbReference>
<dbReference type="SUPFAM" id="SSF52317">
    <property type="entry name" value="Class I glutamine amidotransferase-like"/>
    <property type="match status" value="1"/>
</dbReference>
<dbReference type="InterPro" id="IPR006274">
    <property type="entry name" value="CarbamoylP_synth_ssu"/>
</dbReference>
<dbReference type="CDD" id="cd01744">
    <property type="entry name" value="GATase1_CPSase"/>
    <property type="match status" value="1"/>
</dbReference>
<dbReference type="PRINTS" id="PR00099">
    <property type="entry name" value="CPSGATASE"/>
</dbReference>
<dbReference type="SMART" id="SM01097">
    <property type="entry name" value="CPSase_sm_chain"/>
    <property type="match status" value="1"/>
</dbReference>